<organism evidence="5 6">
    <name type="scientific">Brasilonema sennae CENA114</name>
    <dbReference type="NCBI Taxonomy" id="415709"/>
    <lineage>
        <taxon>Bacteria</taxon>
        <taxon>Bacillati</taxon>
        <taxon>Cyanobacteriota</taxon>
        <taxon>Cyanophyceae</taxon>
        <taxon>Nostocales</taxon>
        <taxon>Scytonemataceae</taxon>
        <taxon>Brasilonema</taxon>
        <taxon>Bromeliae group (in: Brasilonema)</taxon>
    </lineage>
</organism>
<accession>A0A856MEU6</accession>
<keyword evidence="3" id="KW-0812">Transmembrane</keyword>
<dbReference type="Pfam" id="PF01522">
    <property type="entry name" value="Polysacc_deac_1"/>
    <property type="match status" value="1"/>
</dbReference>
<dbReference type="SUPFAM" id="SSF88713">
    <property type="entry name" value="Glycoside hydrolase/deacetylase"/>
    <property type="match status" value="1"/>
</dbReference>
<dbReference type="GO" id="GO:0016810">
    <property type="term" value="F:hydrolase activity, acting on carbon-nitrogen (but not peptide) bonds"/>
    <property type="evidence" value="ECO:0007669"/>
    <property type="project" value="InterPro"/>
</dbReference>
<dbReference type="PANTHER" id="PTHR34216:SF3">
    <property type="entry name" value="POLY-BETA-1,6-N-ACETYL-D-GLUCOSAMINE N-DEACETYLASE"/>
    <property type="match status" value="1"/>
</dbReference>
<dbReference type="InterPro" id="IPR051398">
    <property type="entry name" value="Polysacch_Deacetylase"/>
</dbReference>
<keyword evidence="6" id="KW-1185">Reference proteome</keyword>
<gene>
    <name evidence="5" type="ORF">DP114_19950</name>
</gene>
<dbReference type="GO" id="GO:0005975">
    <property type="term" value="P:carbohydrate metabolic process"/>
    <property type="evidence" value="ECO:0007669"/>
    <property type="project" value="InterPro"/>
</dbReference>
<dbReference type="Proteomes" id="UP000503129">
    <property type="component" value="Chromosome"/>
</dbReference>
<keyword evidence="3" id="KW-1133">Transmembrane helix</keyword>
<keyword evidence="3" id="KW-0472">Membrane</keyword>
<evidence type="ECO:0000259" key="4">
    <source>
        <dbReference type="PROSITE" id="PS51677"/>
    </source>
</evidence>
<reference evidence="5 6" key="1">
    <citation type="submission" date="2018-06" db="EMBL/GenBank/DDBJ databases">
        <title>Comparative genomics of Brasilonema spp. strains.</title>
        <authorList>
            <person name="Alvarenga D.O."/>
            <person name="Fiore M.F."/>
            <person name="Varani A.M."/>
        </authorList>
    </citation>
    <scope>NUCLEOTIDE SEQUENCE [LARGE SCALE GENOMIC DNA]</scope>
    <source>
        <strain evidence="5 6">CENA114</strain>
    </source>
</reference>
<dbReference type="RefSeq" id="WP_171976924.1">
    <property type="nucleotide sequence ID" value="NZ_CAWOXK010000001.1"/>
</dbReference>
<evidence type="ECO:0000256" key="2">
    <source>
        <dbReference type="ARBA" id="ARBA00022729"/>
    </source>
</evidence>
<feature type="domain" description="NodB homology" evidence="4">
    <location>
        <begin position="99"/>
        <end position="288"/>
    </location>
</feature>
<feature type="transmembrane region" description="Helical" evidence="3">
    <location>
        <begin position="7"/>
        <end position="27"/>
    </location>
</feature>
<name>A0A856MEU6_9CYAN</name>
<dbReference type="InterPro" id="IPR011330">
    <property type="entry name" value="Glyco_hydro/deAcase_b/a-brl"/>
</dbReference>
<dbReference type="AlphaFoldDB" id="A0A856MEU6"/>
<dbReference type="PANTHER" id="PTHR34216">
    <property type="match status" value="1"/>
</dbReference>
<protein>
    <submittedName>
        <fullName evidence="5">Polysaccharide deacetylase family protein</fullName>
    </submittedName>
</protein>
<dbReference type="CDD" id="cd10918">
    <property type="entry name" value="CE4_NodB_like_5s_6s"/>
    <property type="match status" value="1"/>
</dbReference>
<keyword evidence="2" id="KW-0732">Signal</keyword>
<dbReference type="KEGG" id="bsen:DP114_19950"/>
<evidence type="ECO:0000256" key="1">
    <source>
        <dbReference type="ARBA" id="ARBA00004613"/>
    </source>
</evidence>
<evidence type="ECO:0000313" key="6">
    <source>
        <dbReference type="Proteomes" id="UP000503129"/>
    </source>
</evidence>
<proteinExistence type="predicted"/>
<dbReference type="PROSITE" id="PS51677">
    <property type="entry name" value="NODB"/>
    <property type="match status" value="1"/>
</dbReference>
<evidence type="ECO:0000313" key="5">
    <source>
        <dbReference type="EMBL" id="QDL09855.1"/>
    </source>
</evidence>
<dbReference type="Gene3D" id="3.20.20.370">
    <property type="entry name" value="Glycoside hydrolase/deacetylase"/>
    <property type="match status" value="1"/>
</dbReference>
<dbReference type="GO" id="GO:0005576">
    <property type="term" value="C:extracellular region"/>
    <property type="evidence" value="ECO:0007669"/>
    <property type="project" value="UniProtKB-SubCell"/>
</dbReference>
<comment type="subcellular location">
    <subcellularLocation>
        <location evidence="1">Secreted</location>
    </subcellularLocation>
</comment>
<dbReference type="InterPro" id="IPR002509">
    <property type="entry name" value="NODB_dom"/>
</dbReference>
<evidence type="ECO:0000256" key="3">
    <source>
        <dbReference type="SAM" id="Phobius"/>
    </source>
</evidence>
<dbReference type="EMBL" id="CP030118">
    <property type="protein sequence ID" value="QDL09855.1"/>
    <property type="molecule type" value="Genomic_DNA"/>
</dbReference>
<sequence>MNQKNQSFPFHLILAVLILFFVIKLFVNKPVIPIFGFHGVLPANTPTSQLQNMHYPEKELEKVLEHFVSNNYWFLTTQELYDYFIKKHKKVPKEHSNQKPIMISFDDGYQTVHTNLLPILSKLENKYSQKIKVVLFINPGIMERKESTSTHLDCQDLREGLKKGFYDIQSHGFNHKNLMTLSRRELVKELQQAQIKLRQCTQDLDPQQQVASHLAYPYGASNKQVRYYASKYYLSAYLYNDKILDYDCKQNYYEIPRIPVNRQMPFQQMLEIAEGFQQDKSLQKCEVQ</sequence>